<dbReference type="OrthoDB" id="437at2759"/>
<dbReference type="GO" id="GO:0045259">
    <property type="term" value="C:proton-transporting ATP synthase complex"/>
    <property type="evidence" value="ECO:0007669"/>
    <property type="project" value="UniProtKB-KW"/>
</dbReference>
<evidence type="ECO:0000313" key="12">
    <source>
        <dbReference type="Proteomes" id="UP000008493"/>
    </source>
</evidence>
<dbReference type="HOGENOM" id="CLU_118199_0_0_1"/>
<proteinExistence type="inferred from homology"/>
<dbReference type="Pfam" id="PF04718">
    <property type="entry name" value="ATP-synt_G"/>
    <property type="match status" value="1"/>
</dbReference>
<protein>
    <submittedName>
        <fullName evidence="11">ATP20 subunit G of the mitochondrial F1F0 ATP synthase</fullName>
    </submittedName>
</protein>
<evidence type="ECO:0000256" key="5">
    <source>
        <dbReference type="ARBA" id="ARBA00022781"/>
    </source>
</evidence>
<evidence type="ECO:0000256" key="4">
    <source>
        <dbReference type="ARBA" id="ARBA00022547"/>
    </source>
</evidence>
<keyword evidence="8" id="KW-0472">Membrane</keyword>
<evidence type="ECO:0000256" key="7">
    <source>
        <dbReference type="ARBA" id="ARBA00023128"/>
    </source>
</evidence>
<dbReference type="Proteomes" id="UP000008493">
    <property type="component" value="Unassembled WGS sequence"/>
</dbReference>
<evidence type="ECO:0000256" key="3">
    <source>
        <dbReference type="ARBA" id="ARBA00022448"/>
    </source>
</evidence>
<keyword evidence="12" id="KW-1185">Reference proteome</keyword>
<accession>K5WW50</accession>
<dbReference type="GO" id="GO:0015986">
    <property type="term" value="P:proton motive force-driven ATP synthesis"/>
    <property type="evidence" value="ECO:0007669"/>
    <property type="project" value="InterPro"/>
</dbReference>
<dbReference type="InterPro" id="IPR006808">
    <property type="entry name" value="ATP_synth_F0_gsu_mt"/>
</dbReference>
<sequence length="167" mass="18333">MNVALASSSAALRRSAARSAFRRPNGTRFNSTSTEKKAQDALAGAQKTAVKGWEKLVQFLGPAGQKLGNLLGGYKEPLVYNFTVAREVVKRIYVSEALSPPAFSQYAEVYRQIWSNVTHASYWRGLTQNGQFAQVGIYGLQAYGIFKIGEIIGRRQLVGYPGTTSQH</sequence>
<evidence type="ECO:0000256" key="8">
    <source>
        <dbReference type="ARBA" id="ARBA00023136"/>
    </source>
</evidence>
<keyword evidence="9" id="KW-0066">ATP synthesis</keyword>
<dbReference type="eggNOG" id="KOG4103">
    <property type="taxonomic scope" value="Eukaryota"/>
</dbReference>
<reference evidence="12" key="1">
    <citation type="journal article" date="2012" name="Proc. Natl. Acad. Sci. U.S.A.">
        <title>Genome sequence of the button mushroom Agaricus bisporus reveals mechanisms governing adaptation to a humic-rich ecological niche.</title>
        <authorList>
            <person name="Morin E."/>
            <person name="Kohler A."/>
            <person name="Baker A.R."/>
            <person name="Foulongne-Oriol M."/>
            <person name="Lombard V."/>
            <person name="Nagy L.G."/>
            <person name="Ohm R.A."/>
            <person name="Patyshakuliyeva A."/>
            <person name="Brun A."/>
            <person name="Aerts A.L."/>
            <person name="Bailey A.M."/>
            <person name="Billette C."/>
            <person name="Coutinho P.M."/>
            <person name="Deakin G."/>
            <person name="Doddapaneni H."/>
            <person name="Floudas D."/>
            <person name="Grimwood J."/>
            <person name="Hilden K."/>
            <person name="Kuees U."/>
            <person name="LaButti K.M."/>
            <person name="Lapidus A."/>
            <person name="Lindquist E.A."/>
            <person name="Lucas S.M."/>
            <person name="Murat C."/>
            <person name="Riley R.W."/>
            <person name="Salamov A.A."/>
            <person name="Schmutz J."/>
            <person name="Subramanian V."/>
            <person name="Woesten H.A.B."/>
            <person name="Xu J."/>
            <person name="Eastwood D.C."/>
            <person name="Foster G.D."/>
            <person name="Sonnenberg A.S."/>
            <person name="Cullen D."/>
            <person name="de Vries R.P."/>
            <person name="Lundell T."/>
            <person name="Hibbett D.S."/>
            <person name="Henrissat B."/>
            <person name="Burton K.S."/>
            <person name="Kerrigan R.W."/>
            <person name="Challen M.P."/>
            <person name="Grigoriev I.V."/>
            <person name="Martin F."/>
        </authorList>
    </citation>
    <scope>NUCLEOTIDE SEQUENCE [LARGE SCALE GENOMIC DNA]</scope>
    <source>
        <strain evidence="12">JB137-S8 / ATCC MYA-4627 / FGSC 10392</strain>
    </source>
</reference>
<comment type="subcellular location">
    <subcellularLocation>
        <location evidence="1">Mitochondrion membrane</location>
    </subcellularLocation>
</comment>
<dbReference type="AlphaFoldDB" id="K5WW50"/>
<evidence type="ECO:0000256" key="6">
    <source>
        <dbReference type="ARBA" id="ARBA00023065"/>
    </source>
</evidence>
<evidence type="ECO:0000256" key="10">
    <source>
        <dbReference type="SAM" id="MobiDB-lite"/>
    </source>
</evidence>
<evidence type="ECO:0000256" key="9">
    <source>
        <dbReference type="ARBA" id="ARBA00023310"/>
    </source>
</evidence>
<dbReference type="GeneID" id="18824233"/>
<comment type="similarity">
    <text evidence="2">Belongs to the ATPase g subunit family.</text>
</comment>
<dbReference type="GO" id="GO:0015078">
    <property type="term" value="F:proton transmembrane transporter activity"/>
    <property type="evidence" value="ECO:0007669"/>
    <property type="project" value="InterPro"/>
</dbReference>
<keyword evidence="3" id="KW-0813">Transport</keyword>
<keyword evidence="6" id="KW-0406">Ion transport</keyword>
<keyword evidence="7" id="KW-0496">Mitochondrion</keyword>
<dbReference type="GO" id="GO:0031966">
    <property type="term" value="C:mitochondrial membrane"/>
    <property type="evidence" value="ECO:0007669"/>
    <property type="project" value="UniProtKB-SubCell"/>
</dbReference>
<dbReference type="EMBL" id="JH971390">
    <property type="protein sequence ID" value="EKM79686.1"/>
    <property type="molecule type" value="Genomic_DNA"/>
</dbReference>
<evidence type="ECO:0000256" key="1">
    <source>
        <dbReference type="ARBA" id="ARBA00004325"/>
    </source>
</evidence>
<dbReference type="OMA" id="GLQAYGI"/>
<dbReference type="InParanoid" id="K5WW50"/>
<name>K5WW50_AGABU</name>
<feature type="region of interest" description="Disordered" evidence="10">
    <location>
        <begin position="16"/>
        <end position="36"/>
    </location>
</feature>
<dbReference type="STRING" id="597362.K5WW50"/>
<evidence type="ECO:0000313" key="11">
    <source>
        <dbReference type="EMBL" id="EKM79686.1"/>
    </source>
</evidence>
<dbReference type="KEGG" id="abp:AGABI1DRAFT114167"/>
<dbReference type="RefSeq" id="XP_007330285.1">
    <property type="nucleotide sequence ID" value="XM_007330223.1"/>
</dbReference>
<keyword evidence="4" id="KW-0138">CF(0)</keyword>
<gene>
    <name evidence="11" type="primary">ATP20</name>
    <name evidence="11" type="ORF">AGABI1DRAFT_114167</name>
</gene>
<keyword evidence="5" id="KW-0375">Hydrogen ion transport</keyword>
<organism evidence="11 12">
    <name type="scientific">Agaricus bisporus var. burnettii (strain JB137-S8 / ATCC MYA-4627 / FGSC 10392)</name>
    <name type="common">White button mushroom</name>
    <dbReference type="NCBI Taxonomy" id="597362"/>
    <lineage>
        <taxon>Eukaryota</taxon>
        <taxon>Fungi</taxon>
        <taxon>Dikarya</taxon>
        <taxon>Basidiomycota</taxon>
        <taxon>Agaricomycotina</taxon>
        <taxon>Agaricomycetes</taxon>
        <taxon>Agaricomycetidae</taxon>
        <taxon>Agaricales</taxon>
        <taxon>Agaricineae</taxon>
        <taxon>Agaricaceae</taxon>
        <taxon>Agaricus</taxon>
    </lineage>
</organism>
<evidence type="ECO:0000256" key="2">
    <source>
        <dbReference type="ARBA" id="ARBA00005699"/>
    </source>
</evidence>